<evidence type="ECO:0000259" key="9">
    <source>
        <dbReference type="PROSITE" id="PS51789"/>
    </source>
</evidence>
<dbReference type="EMBL" id="UYYF01005203">
    <property type="protein sequence ID" value="VDN08306.1"/>
    <property type="molecule type" value="Genomic_DNA"/>
</dbReference>
<keyword evidence="5" id="KW-0391">Immunity</keyword>
<dbReference type="InterPro" id="IPR011545">
    <property type="entry name" value="DEAD/DEAH_box_helicase_dom"/>
</dbReference>
<comment type="catalytic activity">
    <reaction evidence="6">
        <text>ATP + H2O = ADP + phosphate + H(+)</text>
        <dbReference type="Rhea" id="RHEA:13065"/>
        <dbReference type="ChEBI" id="CHEBI:15377"/>
        <dbReference type="ChEBI" id="CHEBI:15378"/>
        <dbReference type="ChEBI" id="CHEBI:30616"/>
        <dbReference type="ChEBI" id="CHEBI:43474"/>
        <dbReference type="ChEBI" id="CHEBI:456216"/>
        <dbReference type="EC" id="3.6.4.13"/>
    </reaction>
    <physiologicalReaction direction="left-to-right" evidence="6">
        <dbReference type="Rhea" id="RHEA:13066"/>
    </physiologicalReaction>
</comment>
<dbReference type="GO" id="GO:0045087">
    <property type="term" value="P:innate immune response"/>
    <property type="evidence" value="ECO:0007669"/>
    <property type="project" value="UniProtKB-KW"/>
</dbReference>
<dbReference type="SMART" id="SM00490">
    <property type="entry name" value="HELICc"/>
    <property type="match status" value="1"/>
</dbReference>
<evidence type="ECO:0000313" key="11">
    <source>
        <dbReference type="Proteomes" id="UP000276776"/>
    </source>
</evidence>
<reference evidence="12" key="1">
    <citation type="submission" date="2017-02" db="UniProtKB">
        <authorList>
            <consortium name="WormBaseParasite"/>
        </authorList>
    </citation>
    <scope>IDENTIFICATION</scope>
</reference>
<dbReference type="GO" id="GO:0005737">
    <property type="term" value="C:cytoplasm"/>
    <property type="evidence" value="ECO:0007669"/>
    <property type="project" value="TreeGrafter"/>
</dbReference>
<comment type="similarity">
    <text evidence="1">Belongs to the helicase family. RLR subfamily.</text>
</comment>
<dbReference type="InterPro" id="IPR021673">
    <property type="entry name" value="RLR_CTR"/>
</dbReference>
<evidence type="ECO:0000256" key="2">
    <source>
        <dbReference type="ARBA" id="ARBA00022588"/>
    </source>
</evidence>
<feature type="domain" description="Helicase ATP-binding" evidence="7">
    <location>
        <begin position="298"/>
        <end position="476"/>
    </location>
</feature>
<dbReference type="AlphaFoldDB" id="A0A0N5DBP8"/>
<dbReference type="PANTHER" id="PTHR14074:SF16">
    <property type="entry name" value="ANTIVIRAL INNATE IMMUNE RESPONSE RECEPTOR RIG-I"/>
    <property type="match status" value="1"/>
</dbReference>
<dbReference type="Gene3D" id="1.20.1320.30">
    <property type="match status" value="1"/>
</dbReference>
<evidence type="ECO:0000313" key="10">
    <source>
        <dbReference type="EMBL" id="VDN08306.1"/>
    </source>
</evidence>
<evidence type="ECO:0000259" key="8">
    <source>
        <dbReference type="PROSITE" id="PS51194"/>
    </source>
</evidence>
<dbReference type="Gene3D" id="3.40.50.300">
    <property type="entry name" value="P-loop containing nucleotide triphosphate hydrolases"/>
    <property type="match status" value="2"/>
</dbReference>
<dbReference type="InterPro" id="IPR038557">
    <property type="entry name" value="RLR_C_sf"/>
</dbReference>
<dbReference type="Pfam" id="PF00270">
    <property type="entry name" value="DEAD"/>
    <property type="match status" value="1"/>
</dbReference>
<dbReference type="PROSITE" id="PS51192">
    <property type="entry name" value="HELICASE_ATP_BIND_1"/>
    <property type="match status" value="1"/>
</dbReference>
<organism evidence="12">
    <name type="scientific">Thelazia callipaeda</name>
    <name type="common">Oriental eyeworm</name>
    <name type="synonym">Parasitic nematode</name>
    <dbReference type="NCBI Taxonomy" id="103827"/>
    <lineage>
        <taxon>Eukaryota</taxon>
        <taxon>Metazoa</taxon>
        <taxon>Ecdysozoa</taxon>
        <taxon>Nematoda</taxon>
        <taxon>Chromadorea</taxon>
        <taxon>Rhabditida</taxon>
        <taxon>Spirurina</taxon>
        <taxon>Spiruromorpha</taxon>
        <taxon>Thelazioidea</taxon>
        <taxon>Thelaziidae</taxon>
        <taxon>Thelazia</taxon>
    </lineage>
</organism>
<dbReference type="GO" id="GO:0003724">
    <property type="term" value="F:RNA helicase activity"/>
    <property type="evidence" value="ECO:0007669"/>
    <property type="project" value="UniProtKB-EC"/>
</dbReference>
<dbReference type="GO" id="GO:0003676">
    <property type="term" value="F:nucleic acid binding"/>
    <property type="evidence" value="ECO:0007669"/>
    <property type="project" value="InterPro"/>
</dbReference>
<dbReference type="PROSITE" id="PS51789">
    <property type="entry name" value="RLR_CTR"/>
    <property type="match status" value="1"/>
</dbReference>
<dbReference type="Proteomes" id="UP000276776">
    <property type="component" value="Unassembled WGS sequence"/>
</dbReference>
<feature type="domain" description="Helicase C-terminal" evidence="8">
    <location>
        <begin position="665"/>
        <end position="828"/>
    </location>
</feature>
<evidence type="ECO:0000256" key="3">
    <source>
        <dbReference type="ARBA" id="ARBA00022741"/>
    </source>
</evidence>
<evidence type="ECO:0000256" key="6">
    <source>
        <dbReference type="ARBA" id="ARBA00049390"/>
    </source>
</evidence>
<dbReference type="PROSITE" id="PS51194">
    <property type="entry name" value="HELICASE_CTER"/>
    <property type="match status" value="1"/>
</dbReference>
<dbReference type="STRING" id="103827.A0A0N5DBP8"/>
<keyword evidence="11" id="KW-1185">Reference proteome</keyword>
<dbReference type="WBParaSite" id="TCLT_0001061501-mRNA-1">
    <property type="protein sequence ID" value="TCLT_0001061501-mRNA-1"/>
    <property type="gene ID" value="TCLT_0001061501"/>
</dbReference>
<accession>A0A0N5DBP8</accession>
<keyword evidence="3" id="KW-0547">Nucleotide-binding</keyword>
<name>A0A0N5DBP8_THECL</name>
<evidence type="ECO:0000256" key="1">
    <source>
        <dbReference type="ARBA" id="ARBA00006866"/>
    </source>
</evidence>
<reference evidence="10 11" key="2">
    <citation type="submission" date="2018-11" db="EMBL/GenBank/DDBJ databases">
        <authorList>
            <consortium name="Pathogen Informatics"/>
        </authorList>
    </citation>
    <scope>NUCLEOTIDE SEQUENCE [LARGE SCALE GENOMIC DNA]</scope>
</reference>
<evidence type="ECO:0000313" key="12">
    <source>
        <dbReference type="WBParaSite" id="TCLT_0001061501-mRNA-1"/>
    </source>
</evidence>
<dbReference type="Gene3D" id="2.170.150.30">
    <property type="entry name" value="RIG-I-like receptor, C-terminal regulatory domain"/>
    <property type="match status" value="1"/>
</dbReference>
<keyword evidence="2" id="KW-0399">Innate immunity</keyword>
<dbReference type="InterPro" id="IPR014001">
    <property type="entry name" value="Helicase_ATP-bd"/>
</dbReference>
<proteinExistence type="inferred from homology"/>
<evidence type="ECO:0000256" key="5">
    <source>
        <dbReference type="ARBA" id="ARBA00022859"/>
    </source>
</evidence>
<dbReference type="Pfam" id="PF00271">
    <property type="entry name" value="Helicase_C"/>
    <property type="match status" value="1"/>
</dbReference>
<keyword evidence="4" id="KW-0067">ATP-binding</keyword>
<feature type="domain" description="RLR CTR" evidence="9">
    <location>
        <begin position="872"/>
        <end position="1006"/>
    </location>
</feature>
<gene>
    <name evidence="10" type="ORF">TCLT_LOCUS10599</name>
</gene>
<dbReference type="InterPro" id="IPR027417">
    <property type="entry name" value="P-loop_NTPase"/>
</dbReference>
<sequence length="1043" mass="119501">MNQVANSLPDAHTNDDFLTLLKNDEQFRLGHLRLYKAELLEAVNSVEKILLFSDFFDKESLESLTEMYLDEPNQQTALSYFWYGICFKREAIDRLLSIAMEDQKSLFDLIHEDIHENSLIYYRKMFDGDPAKMDKITLTLEPLPICIRLGHEEYGPIKRVVQEMMKSRKYDEASCYLMRNLPRVQKKNCKASDWYFDFLNACLGDAINCSIPEVIDADYKAHLDIYFAQNRVTAPHNKSSTSCGLPESMYAMEEPEKPENRTQEQYKKYRIKAFSDEVMELVEDAEPIELRPYQQELVESACRGVNTIICAPTGSGKTVVAAHIILEHFRKMKSINKPSRVAMLVPTVPLVEQQCIMFNRYLRKIFWVDGMCGSEPVDEAGRAPYVLASYLTVFTPQIFINLLKSVRREDRLYFTDFTLFVFDECHHCDGEHPYNVLMRMLHRFDGPKPQIVGLTASLPLGAGRANVEAALDHMMDLCAKLSAHSISTVRKHVDNLRHHVKPPVDEIRRAFRPEFDNFVHALEICMKKIELSMKPELEKICESKLIHLKMDDITFPSQKSTVRYESLVGSLKNRIGELPGSRVKHQIMKMLNHLGYYCRALSLADLLPNWYAYCYLRDNMKEEIAHGDVGDTCSIQVQLEKLFEKFMKPNELNFQESDNGEEKEILKILHTILRDQYISDPTSRTIIFVTTRKLAQCLSTHLNNVRVVDGSNRAVGYITSSNQSTASSGQTTDEQRVTIEKFNQGVIKVLVATSVAEEGLDISACNLIIKYNNTGSERSLIQRRGRARAKHSKSVLIALDGSIEERELENIQKEFLMRRCLEHMQTMSERQMRQMASLHTLLFMKLSLPVLVENKINQTKALQEADILREKERKRVLEGKCYDLKCRLCGAFICKSSSMRIACDSQYVCCDPTIWGRISAQAHDAKSVAIATLVGKSYCKGDNETECNEVLGTIVKLYGAFLPTITAKAIFIDDEDAPSSIRPHYEKKWDVITSEKFCVDPITESDLKIMLNSLYTYSQEKHMEFEAEAVLAVQRAVADMKKK</sequence>
<dbReference type="Pfam" id="PF11648">
    <property type="entry name" value="RIG-I_C-RD"/>
    <property type="match status" value="1"/>
</dbReference>
<dbReference type="InterPro" id="IPR001650">
    <property type="entry name" value="Helicase_C-like"/>
</dbReference>
<evidence type="ECO:0000259" key="7">
    <source>
        <dbReference type="PROSITE" id="PS51192"/>
    </source>
</evidence>
<dbReference type="InterPro" id="IPR051363">
    <property type="entry name" value="RLR_Helicase"/>
</dbReference>
<dbReference type="SUPFAM" id="SSF52540">
    <property type="entry name" value="P-loop containing nucleoside triphosphate hydrolases"/>
    <property type="match status" value="1"/>
</dbReference>
<dbReference type="OMA" id="SSMRIAC"/>
<evidence type="ECO:0000256" key="4">
    <source>
        <dbReference type="ARBA" id="ARBA00022840"/>
    </source>
</evidence>
<dbReference type="OrthoDB" id="416741at2759"/>
<dbReference type="GO" id="GO:0005524">
    <property type="term" value="F:ATP binding"/>
    <property type="evidence" value="ECO:0007669"/>
    <property type="project" value="UniProtKB-KW"/>
</dbReference>
<protein>
    <submittedName>
        <fullName evidence="12">RNA helicase</fullName>
    </submittedName>
</protein>
<dbReference type="PANTHER" id="PTHR14074">
    <property type="entry name" value="HELICASE WITH DEATH DOMAIN-RELATED"/>
    <property type="match status" value="1"/>
</dbReference>
<dbReference type="SMART" id="SM00487">
    <property type="entry name" value="DEXDc"/>
    <property type="match status" value="1"/>
</dbReference>